<accession>A0ABR6YAK8</accession>
<comment type="caution">
    <text evidence="2">The sequence shown here is derived from an EMBL/GenBank/DDBJ whole genome shotgun (WGS) entry which is preliminary data.</text>
</comment>
<feature type="signal peptide" evidence="1">
    <location>
        <begin position="1"/>
        <end position="20"/>
    </location>
</feature>
<dbReference type="EMBL" id="JACOGA010000006">
    <property type="protein sequence ID" value="MBC3873602.1"/>
    <property type="molecule type" value="Genomic_DNA"/>
</dbReference>
<keyword evidence="3" id="KW-1185">Reference proteome</keyword>
<name>A0ABR6YAK8_9BURK</name>
<proteinExistence type="predicted"/>
<organism evidence="2 3">
    <name type="scientific">Undibacterium flavidum</name>
    <dbReference type="NCBI Taxonomy" id="2762297"/>
    <lineage>
        <taxon>Bacteria</taxon>
        <taxon>Pseudomonadati</taxon>
        <taxon>Pseudomonadota</taxon>
        <taxon>Betaproteobacteria</taxon>
        <taxon>Burkholderiales</taxon>
        <taxon>Oxalobacteraceae</taxon>
        <taxon>Undibacterium</taxon>
    </lineage>
</organism>
<dbReference type="RefSeq" id="WP_186941626.1">
    <property type="nucleotide sequence ID" value="NZ_JACOGA010000006.1"/>
</dbReference>
<gene>
    <name evidence="2" type="ORF">H8K55_08385</name>
</gene>
<protein>
    <recommendedName>
        <fullName evidence="4">Secreted protein</fullName>
    </recommendedName>
</protein>
<evidence type="ECO:0000313" key="2">
    <source>
        <dbReference type="EMBL" id="MBC3873602.1"/>
    </source>
</evidence>
<dbReference type="Proteomes" id="UP000624279">
    <property type="component" value="Unassembled WGS sequence"/>
</dbReference>
<evidence type="ECO:0000313" key="3">
    <source>
        <dbReference type="Proteomes" id="UP000624279"/>
    </source>
</evidence>
<keyword evidence="1" id="KW-0732">Signal</keyword>
<evidence type="ECO:0000256" key="1">
    <source>
        <dbReference type="SAM" id="SignalP"/>
    </source>
</evidence>
<evidence type="ECO:0008006" key="4">
    <source>
        <dbReference type="Google" id="ProtNLM"/>
    </source>
</evidence>
<feature type="chain" id="PRO_5047209303" description="Secreted protein" evidence="1">
    <location>
        <begin position="21"/>
        <end position="136"/>
    </location>
</feature>
<reference evidence="2 3" key="1">
    <citation type="submission" date="2020-08" db="EMBL/GenBank/DDBJ databases">
        <title>Novel species isolated from subtropical streams in China.</title>
        <authorList>
            <person name="Lu H."/>
        </authorList>
    </citation>
    <scope>NUCLEOTIDE SEQUENCE [LARGE SCALE GENOMIC DNA]</scope>
    <source>
        <strain evidence="2 3">LX15W</strain>
    </source>
</reference>
<sequence>MKTKLLMLLVASGIFGSAEASESLFCGRSLEQKNLENIHVSCPKNSVCFGGWSRWELQIDRLLDGDQVPDRIFAAAFQSVQYKPEAQASFRLFTVNRIEDAEQRKLFGADYILIKWSKDRDNKSCEKLPKSGATDG</sequence>